<feature type="non-terminal residue" evidence="1">
    <location>
        <position position="221"/>
    </location>
</feature>
<reference evidence="2" key="2">
    <citation type="submission" date="2019-06" db="EMBL/GenBank/DDBJ databases">
        <title>Co-occurence of chitin degradation, pigmentation and bioactivity in marine Pseudoalteromonas.</title>
        <authorList>
            <person name="Sonnenschein E.C."/>
            <person name="Bech P.K."/>
        </authorList>
    </citation>
    <scope>NUCLEOTIDE SEQUENCE [LARGE SCALE GENOMIC DNA]</scope>
    <source>
        <strain evidence="2">S2676</strain>
    </source>
</reference>
<dbReference type="EMBL" id="PNCI01000064">
    <property type="protein sequence ID" value="TMP24671.1"/>
    <property type="molecule type" value="Genomic_DNA"/>
</dbReference>
<evidence type="ECO:0000313" key="1">
    <source>
        <dbReference type="EMBL" id="TMP24671.1"/>
    </source>
</evidence>
<dbReference type="Gene3D" id="2.180.10.10">
    <property type="entry name" value="RHS repeat-associated core"/>
    <property type="match status" value="1"/>
</dbReference>
<reference evidence="1 2" key="1">
    <citation type="submission" date="2018-01" db="EMBL/GenBank/DDBJ databases">
        <authorList>
            <person name="Paulsen S."/>
            <person name="Gram L.K."/>
        </authorList>
    </citation>
    <scope>NUCLEOTIDE SEQUENCE [LARGE SCALE GENOMIC DNA]</scope>
    <source>
        <strain evidence="1 2">S2676</strain>
    </source>
</reference>
<evidence type="ECO:0000313" key="2">
    <source>
        <dbReference type="Proteomes" id="UP000310249"/>
    </source>
</evidence>
<evidence type="ECO:0008006" key="3">
    <source>
        <dbReference type="Google" id="ProtNLM"/>
    </source>
</evidence>
<gene>
    <name evidence="1" type="ORF">CWB99_21540</name>
</gene>
<accession>A0A5S3WGZ7</accession>
<dbReference type="RefSeq" id="WP_171045424.1">
    <property type="nucleotide sequence ID" value="NZ_PNCI01000064.1"/>
</dbReference>
<dbReference type="AlphaFoldDB" id="A0A5S3WGZ7"/>
<name>A0A5S3WGZ7_9GAMM</name>
<comment type="caution">
    <text evidence="1">The sequence shown here is derived from an EMBL/GenBank/DDBJ whole genome shotgun (WGS) entry which is preliminary data.</text>
</comment>
<dbReference type="InterPro" id="IPR050708">
    <property type="entry name" value="T6SS_VgrG/RHS"/>
</dbReference>
<protein>
    <recommendedName>
        <fullName evidence="3">Sugar-binding protein</fullName>
    </recommendedName>
</protein>
<feature type="non-terminal residue" evidence="1">
    <location>
        <position position="1"/>
    </location>
</feature>
<sequence>TTFEYDILNRVTTVNGVERYVYDPNGNLKNKDGWTQDYGKAGEPLHAIYKRVKGTQTETFGYDANGNQTDATVWLNGVLQTRSLIYSARNKVIQISQNGEVINFEYDANNRRYKRTEGNKTIYYVGALEIVDEGAGGGEFANQKYIRRSINGDAVQTYHPNGQASMQWLFTDHQGSVVAITDNAGKFLKRFSYDVFGKQSEIVRPPSSDASYTHWSTASMG</sequence>
<proteinExistence type="predicted"/>
<dbReference type="Proteomes" id="UP000310249">
    <property type="component" value="Unassembled WGS sequence"/>
</dbReference>
<dbReference type="PANTHER" id="PTHR32305">
    <property type="match status" value="1"/>
</dbReference>
<dbReference type="PANTHER" id="PTHR32305:SF15">
    <property type="entry name" value="PROTEIN RHSA-RELATED"/>
    <property type="match status" value="1"/>
</dbReference>
<organism evidence="1 2">
    <name type="scientific">Pseudoalteromonas rubra</name>
    <dbReference type="NCBI Taxonomy" id="43658"/>
    <lineage>
        <taxon>Bacteria</taxon>
        <taxon>Pseudomonadati</taxon>
        <taxon>Pseudomonadota</taxon>
        <taxon>Gammaproteobacteria</taxon>
        <taxon>Alteromonadales</taxon>
        <taxon>Pseudoalteromonadaceae</taxon>
        <taxon>Pseudoalteromonas</taxon>
    </lineage>
</organism>